<dbReference type="InterPro" id="IPR050631">
    <property type="entry name" value="PheA/TfdB_FAD_monoxygenase"/>
</dbReference>
<dbReference type="Gene3D" id="3.50.50.60">
    <property type="entry name" value="FAD/NAD(P)-binding domain"/>
    <property type="match status" value="1"/>
</dbReference>
<dbReference type="GO" id="GO:0016491">
    <property type="term" value="F:oxidoreductase activity"/>
    <property type="evidence" value="ECO:0007669"/>
    <property type="project" value="UniProtKB-KW"/>
</dbReference>
<dbReference type="Proteomes" id="UP000310636">
    <property type="component" value="Unassembled WGS sequence"/>
</dbReference>
<accession>A0A4S4BGP1</accession>
<gene>
    <name evidence="3" type="ORF">E6C55_31040</name>
</gene>
<dbReference type="AlphaFoldDB" id="A0A4S4BGP1"/>
<dbReference type="GO" id="GO:0071949">
    <property type="term" value="F:FAD binding"/>
    <property type="evidence" value="ECO:0007669"/>
    <property type="project" value="InterPro"/>
</dbReference>
<proteinExistence type="predicted"/>
<dbReference type="EMBL" id="SSOB01000065">
    <property type="protein sequence ID" value="THF72985.1"/>
    <property type="molecule type" value="Genomic_DNA"/>
</dbReference>
<dbReference type="PRINTS" id="PR00420">
    <property type="entry name" value="RNGMNOXGNASE"/>
</dbReference>
<keyword evidence="1" id="KW-0560">Oxidoreductase</keyword>
<evidence type="ECO:0000313" key="3">
    <source>
        <dbReference type="EMBL" id="THF72985.1"/>
    </source>
</evidence>
<organism evidence="3 4">
    <name type="scientific">Cohnella fermenti</name>
    <dbReference type="NCBI Taxonomy" id="2565925"/>
    <lineage>
        <taxon>Bacteria</taxon>
        <taxon>Bacillati</taxon>
        <taxon>Bacillota</taxon>
        <taxon>Bacilli</taxon>
        <taxon>Bacillales</taxon>
        <taxon>Paenibacillaceae</taxon>
        <taxon>Cohnella</taxon>
    </lineage>
</organism>
<name>A0A4S4BGP1_9BACL</name>
<dbReference type="InterPro" id="IPR036188">
    <property type="entry name" value="FAD/NAD-bd_sf"/>
</dbReference>
<evidence type="ECO:0000313" key="4">
    <source>
        <dbReference type="Proteomes" id="UP000310636"/>
    </source>
</evidence>
<reference evidence="3 4" key="1">
    <citation type="submission" date="2019-04" db="EMBL/GenBank/DDBJ databases">
        <title>Cohnella sp. nov. isolated from preserved vegetables.</title>
        <authorList>
            <person name="Lin S.-Y."/>
            <person name="Hung M.-H."/>
            <person name="Young C.-C."/>
        </authorList>
    </citation>
    <scope>NUCLEOTIDE SEQUENCE [LARGE SCALE GENOMIC DNA]</scope>
    <source>
        <strain evidence="3 4">CC-MHH1044</strain>
    </source>
</reference>
<evidence type="ECO:0000259" key="2">
    <source>
        <dbReference type="Pfam" id="PF01494"/>
    </source>
</evidence>
<comment type="caution">
    <text evidence="3">The sequence shown here is derived from an EMBL/GenBank/DDBJ whole genome shotgun (WGS) entry which is preliminary data.</text>
</comment>
<dbReference type="SUPFAM" id="SSF51905">
    <property type="entry name" value="FAD/NAD(P)-binding domain"/>
    <property type="match status" value="1"/>
</dbReference>
<keyword evidence="4" id="KW-1185">Reference proteome</keyword>
<dbReference type="InterPro" id="IPR002938">
    <property type="entry name" value="FAD-bd"/>
</dbReference>
<dbReference type="PANTHER" id="PTHR43476">
    <property type="entry name" value="3-(3-HYDROXY-PHENYL)PROPIONATE/3-HYDROXYCINNAMIC ACID HYDROXYLASE"/>
    <property type="match status" value="1"/>
</dbReference>
<sequence length="364" mass="40468">MLIRADVCIVGGGPGGALLGYLLAKRNVSVVLVERHVRIDKEFRGEHLTADGEDILVRHGLFDQVVREGLLPMKRVEYWQKGAAKEVLLPNQEAGEAHMSIHVPQRSLLGAIMQQAKRLPSFRLLMGTAAKGLRRDSAGRTNGIAALKNGEEIAIESSVVVGADGRHSLIRKWAGIPTVASKHGFDLLWAKIPQPNAWEPVIRNALSGDQPISLFTQAGGHIQIGWNIPEDSYSSLRKGPIESFLRRLIDEYPDLEAAVRQHIVSWDDFILLKVYSSYSETWARDGIVIMGDAAHTMSPTGAFGINCALKDADVLAELLLRLDLGEPVPAERLQEFERQRREEIDRFHRLQQEKEISYASHFTA</sequence>
<dbReference type="OrthoDB" id="9806565at2"/>
<feature type="domain" description="FAD-binding" evidence="2">
    <location>
        <begin position="5"/>
        <end position="342"/>
    </location>
</feature>
<dbReference type="RefSeq" id="WP_136373728.1">
    <property type="nucleotide sequence ID" value="NZ_SSOB01000065.1"/>
</dbReference>
<dbReference type="PANTHER" id="PTHR43476:SF5">
    <property type="entry name" value="FAD-DEPENDENT MONOOXYGENASE"/>
    <property type="match status" value="1"/>
</dbReference>
<protein>
    <submittedName>
        <fullName evidence="3">FAD-binding protein</fullName>
    </submittedName>
</protein>
<evidence type="ECO:0000256" key="1">
    <source>
        <dbReference type="ARBA" id="ARBA00023002"/>
    </source>
</evidence>
<dbReference type="Pfam" id="PF01494">
    <property type="entry name" value="FAD_binding_3"/>
    <property type="match status" value="1"/>
</dbReference>